<comment type="caution">
    <text evidence="12">The sequence shown here is derived from an EMBL/GenBank/DDBJ whole genome shotgun (WGS) entry which is preliminary data.</text>
</comment>
<keyword evidence="2 7" id="KW-0699">rRNA-binding</keyword>
<dbReference type="NCBIfam" id="NF003717">
    <property type="entry name" value="PRK05327.1"/>
    <property type="match status" value="1"/>
</dbReference>
<evidence type="ECO:0000256" key="7">
    <source>
        <dbReference type="HAMAP-Rule" id="MF_01306"/>
    </source>
</evidence>
<keyword evidence="3 7" id="KW-0694">RNA-binding</keyword>
<sequence>MATIITCKKCRRLGVSVCGRERCAVKRKPYPPGTAPGRGRGGRRRGLSEYGTQLKEKQVVKFSYGLRERQFRNYVMKAMVVKDGMSSNRLVAFLEKRLDNVVYRLGLATSRSQARQIVSHGHIHVNGRRVNIPSFQVREGDVVSLRPQSQGKGLFADLEIRLKNHAVAGWLLLDKKTFTGTVKGMPHIDVFDIPANLNNVMEFYSR</sequence>
<dbReference type="SUPFAM" id="SSF55174">
    <property type="entry name" value="Alpha-L RNA-binding motif"/>
    <property type="match status" value="1"/>
</dbReference>
<evidence type="ECO:0000259" key="10">
    <source>
        <dbReference type="SMART" id="SM00363"/>
    </source>
</evidence>
<organism evidence="12 13">
    <name type="scientific">Candidatus Niyogibacteria bacterium CG10_big_fil_rev_8_21_14_0_10_46_36</name>
    <dbReference type="NCBI Taxonomy" id="1974726"/>
    <lineage>
        <taxon>Bacteria</taxon>
        <taxon>Candidatus Niyogiibacteriota</taxon>
    </lineage>
</organism>
<dbReference type="EMBL" id="PFCO01000001">
    <property type="protein sequence ID" value="PIR69888.1"/>
    <property type="molecule type" value="Genomic_DNA"/>
</dbReference>
<protein>
    <recommendedName>
        <fullName evidence="6 7">Small ribosomal subunit protein uS4</fullName>
    </recommendedName>
</protein>
<comment type="similarity">
    <text evidence="1 7 8">Belongs to the universal ribosomal protein uS4 family.</text>
</comment>
<accession>A0A2H0TEA5</accession>
<dbReference type="AlphaFoldDB" id="A0A2H0TEA5"/>
<dbReference type="FunFam" id="3.10.290.10:FF:000001">
    <property type="entry name" value="30S ribosomal protein S4"/>
    <property type="match status" value="1"/>
</dbReference>
<dbReference type="GO" id="GO:0006412">
    <property type="term" value="P:translation"/>
    <property type="evidence" value="ECO:0007669"/>
    <property type="project" value="UniProtKB-UniRule"/>
</dbReference>
<feature type="domain" description="Small ribosomal subunit protein uS4 N-terminal" evidence="11">
    <location>
        <begin position="3"/>
        <end position="95"/>
    </location>
</feature>
<dbReference type="SMART" id="SM00363">
    <property type="entry name" value="S4"/>
    <property type="match status" value="1"/>
</dbReference>
<dbReference type="PROSITE" id="PS50889">
    <property type="entry name" value="S4"/>
    <property type="match status" value="1"/>
</dbReference>
<evidence type="ECO:0000256" key="9">
    <source>
        <dbReference type="SAM" id="MobiDB-lite"/>
    </source>
</evidence>
<evidence type="ECO:0000256" key="6">
    <source>
        <dbReference type="ARBA" id="ARBA00035254"/>
    </source>
</evidence>
<dbReference type="InterPro" id="IPR022801">
    <property type="entry name" value="Ribosomal_uS4"/>
</dbReference>
<dbReference type="Gene3D" id="3.10.290.10">
    <property type="entry name" value="RNA-binding S4 domain"/>
    <property type="match status" value="1"/>
</dbReference>
<evidence type="ECO:0000313" key="12">
    <source>
        <dbReference type="EMBL" id="PIR69888.1"/>
    </source>
</evidence>
<dbReference type="Pfam" id="PF00163">
    <property type="entry name" value="Ribosomal_S4"/>
    <property type="match status" value="1"/>
</dbReference>
<dbReference type="SMART" id="SM01390">
    <property type="entry name" value="Ribosomal_S4"/>
    <property type="match status" value="1"/>
</dbReference>
<proteinExistence type="inferred from homology"/>
<dbReference type="Pfam" id="PF01479">
    <property type="entry name" value="S4"/>
    <property type="match status" value="1"/>
</dbReference>
<dbReference type="PANTHER" id="PTHR11831">
    <property type="entry name" value="30S 40S RIBOSOMAL PROTEIN"/>
    <property type="match status" value="1"/>
</dbReference>
<dbReference type="HAMAP" id="MF_01306_B">
    <property type="entry name" value="Ribosomal_uS4_B"/>
    <property type="match status" value="1"/>
</dbReference>
<evidence type="ECO:0000259" key="11">
    <source>
        <dbReference type="SMART" id="SM01390"/>
    </source>
</evidence>
<evidence type="ECO:0000256" key="2">
    <source>
        <dbReference type="ARBA" id="ARBA00022730"/>
    </source>
</evidence>
<dbReference type="Proteomes" id="UP000231503">
    <property type="component" value="Unassembled WGS sequence"/>
</dbReference>
<name>A0A2H0TEA5_9BACT</name>
<dbReference type="InterPro" id="IPR036986">
    <property type="entry name" value="S4_RNA-bd_sf"/>
</dbReference>
<dbReference type="InterPro" id="IPR001912">
    <property type="entry name" value="Ribosomal_uS4_N"/>
</dbReference>
<comment type="function">
    <text evidence="7">With S5 and S12 plays an important role in translational accuracy.</text>
</comment>
<dbReference type="GO" id="GO:0042274">
    <property type="term" value="P:ribosomal small subunit biogenesis"/>
    <property type="evidence" value="ECO:0007669"/>
    <property type="project" value="TreeGrafter"/>
</dbReference>
<dbReference type="Gene3D" id="1.10.1050.10">
    <property type="entry name" value="Ribosomal Protein S4 Delta 41, Chain A, domain 1"/>
    <property type="match status" value="1"/>
</dbReference>
<dbReference type="GO" id="GO:0015935">
    <property type="term" value="C:small ribosomal subunit"/>
    <property type="evidence" value="ECO:0007669"/>
    <property type="project" value="InterPro"/>
</dbReference>
<comment type="subunit">
    <text evidence="7">Part of the 30S ribosomal subunit. Contacts protein S5. The interaction surface between S4 and S5 is involved in control of translational fidelity.</text>
</comment>
<evidence type="ECO:0000256" key="5">
    <source>
        <dbReference type="ARBA" id="ARBA00023274"/>
    </source>
</evidence>
<dbReference type="PANTHER" id="PTHR11831:SF4">
    <property type="entry name" value="SMALL RIBOSOMAL SUBUNIT PROTEIN US4M"/>
    <property type="match status" value="1"/>
</dbReference>
<feature type="region of interest" description="Disordered" evidence="9">
    <location>
        <begin position="28"/>
        <end position="48"/>
    </location>
</feature>
<evidence type="ECO:0000256" key="4">
    <source>
        <dbReference type="ARBA" id="ARBA00022980"/>
    </source>
</evidence>
<evidence type="ECO:0000256" key="3">
    <source>
        <dbReference type="ARBA" id="ARBA00022884"/>
    </source>
</evidence>
<dbReference type="NCBIfam" id="TIGR01017">
    <property type="entry name" value="rpsD_bact"/>
    <property type="match status" value="1"/>
</dbReference>
<dbReference type="CDD" id="cd00165">
    <property type="entry name" value="S4"/>
    <property type="match status" value="1"/>
</dbReference>
<evidence type="ECO:0000256" key="8">
    <source>
        <dbReference type="RuleBase" id="RU003699"/>
    </source>
</evidence>
<feature type="domain" description="RNA-binding S4" evidence="10">
    <location>
        <begin position="96"/>
        <end position="159"/>
    </location>
</feature>
<reference evidence="13" key="1">
    <citation type="submission" date="2017-09" db="EMBL/GenBank/DDBJ databases">
        <title>Depth-based differentiation of microbial function through sediment-hosted aquifers and enrichment of novel symbionts in the deep terrestrial subsurface.</title>
        <authorList>
            <person name="Probst A.J."/>
            <person name="Ladd B."/>
            <person name="Jarett J.K."/>
            <person name="Geller-Mcgrath D.E."/>
            <person name="Sieber C.M.K."/>
            <person name="Emerson J.B."/>
            <person name="Anantharaman K."/>
            <person name="Thomas B.C."/>
            <person name="Malmstrom R."/>
            <person name="Stieglmeier M."/>
            <person name="Klingl A."/>
            <person name="Woyke T."/>
            <person name="Ryan C.M."/>
            <person name="Banfield J.F."/>
        </authorList>
    </citation>
    <scope>NUCLEOTIDE SEQUENCE [LARGE SCALE GENOMIC DNA]</scope>
</reference>
<gene>
    <name evidence="7" type="primary">rpsD</name>
    <name evidence="12" type="ORF">COU47_00420</name>
</gene>
<dbReference type="GO" id="GO:0019843">
    <property type="term" value="F:rRNA binding"/>
    <property type="evidence" value="ECO:0007669"/>
    <property type="project" value="UniProtKB-UniRule"/>
</dbReference>
<dbReference type="InterPro" id="IPR005709">
    <property type="entry name" value="Ribosomal_uS4_bac-type"/>
</dbReference>
<dbReference type="PROSITE" id="PS00632">
    <property type="entry name" value="RIBOSOMAL_S4"/>
    <property type="match status" value="1"/>
</dbReference>
<keyword evidence="4 7" id="KW-0689">Ribosomal protein</keyword>
<evidence type="ECO:0000256" key="1">
    <source>
        <dbReference type="ARBA" id="ARBA00007465"/>
    </source>
</evidence>
<dbReference type="InterPro" id="IPR018079">
    <property type="entry name" value="Ribosomal_uS4_CS"/>
</dbReference>
<comment type="function">
    <text evidence="7">One of the primary rRNA binding proteins, it binds directly to 16S rRNA where it nucleates assembly of the body of the 30S subunit.</text>
</comment>
<keyword evidence="5 7" id="KW-0687">Ribonucleoprotein</keyword>
<evidence type="ECO:0000313" key="13">
    <source>
        <dbReference type="Proteomes" id="UP000231503"/>
    </source>
</evidence>
<dbReference type="InterPro" id="IPR002942">
    <property type="entry name" value="S4_RNA-bd"/>
</dbReference>
<dbReference type="GO" id="GO:0003735">
    <property type="term" value="F:structural constituent of ribosome"/>
    <property type="evidence" value="ECO:0007669"/>
    <property type="project" value="InterPro"/>
</dbReference>